<evidence type="ECO:0008006" key="3">
    <source>
        <dbReference type="Google" id="ProtNLM"/>
    </source>
</evidence>
<sequence>MVVDAREKEINVGNQVRYTETGTIGEVLEIKEENNATWVKIDKTGMWYVSDLVEVLDEKDMKETTSYKENSKDVDIEDIKKFKEDLENVELDSNVAEGGG</sequence>
<comment type="caution">
    <text evidence="1">The sequence shown here is derived from an EMBL/GenBank/DDBJ whole genome shotgun (WGS) entry which is preliminary data.</text>
</comment>
<name>A0A2U1S8S1_9EURY</name>
<protein>
    <recommendedName>
        <fullName evidence="3">DUF2098 domain-containing protein</fullName>
    </recommendedName>
</protein>
<dbReference type="InterPro" id="IPR019209">
    <property type="entry name" value="DUF2098"/>
</dbReference>
<reference evidence="1 2" key="1">
    <citation type="submission" date="2017-03" db="EMBL/GenBank/DDBJ databases">
        <title>Genome sequence of Methanobrevibacter wosei.</title>
        <authorList>
            <person name="Poehlein A."/>
            <person name="Seedorf H."/>
            <person name="Daniel R."/>
        </authorList>
    </citation>
    <scope>NUCLEOTIDE SEQUENCE [LARGE SCALE GENOMIC DNA]</scope>
    <source>
        <strain evidence="1 2">DSM 11979</strain>
    </source>
</reference>
<evidence type="ECO:0000313" key="2">
    <source>
        <dbReference type="Proteomes" id="UP000245577"/>
    </source>
</evidence>
<gene>
    <name evidence="1" type="ORF">MBBWO_03350</name>
</gene>
<organism evidence="1 2">
    <name type="scientific">Methanobrevibacter woesei</name>
    <dbReference type="NCBI Taxonomy" id="190976"/>
    <lineage>
        <taxon>Archaea</taxon>
        <taxon>Methanobacteriati</taxon>
        <taxon>Methanobacteriota</taxon>
        <taxon>Methanomada group</taxon>
        <taxon>Methanobacteria</taxon>
        <taxon>Methanobacteriales</taxon>
        <taxon>Methanobacteriaceae</taxon>
        <taxon>Methanobrevibacter</taxon>
    </lineage>
</organism>
<dbReference type="OrthoDB" id="52973at2157"/>
<dbReference type="AlphaFoldDB" id="A0A2U1S8S1"/>
<dbReference type="RefSeq" id="WP_116669162.1">
    <property type="nucleotide sequence ID" value="NZ_CALIUN010000007.1"/>
</dbReference>
<dbReference type="InterPro" id="IPR017099">
    <property type="entry name" value="UCP037053"/>
</dbReference>
<dbReference type="PIRSF" id="PIRSF037053">
    <property type="entry name" value="UCP037053"/>
    <property type="match status" value="1"/>
</dbReference>
<dbReference type="Pfam" id="PF09871">
    <property type="entry name" value="DUF2098"/>
    <property type="match status" value="1"/>
</dbReference>
<proteinExistence type="predicted"/>
<accession>A0A2U1S8S1</accession>
<dbReference type="Proteomes" id="UP000245577">
    <property type="component" value="Unassembled WGS sequence"/>
</dbReference>
<evidence type="ECO:0000313" key="1">
    <source>
        <dbReference type="EMBL" id="PWB86624.1"/>
    </source>
</evidence>
<keyword evidence="2" id="KW-1185">Reference proteome</keyword>
<dbReference type="EMBL" id="MZGU01000003">
    <property type="protein sequence ID" value="PWB86624.1"/>
    <property type="molecule type" value="Genomic_DNA"/>
</dbReference>